<dbReference type="EMBL" id="KM677185">
    <property type="protein sequence ID" value="AIX12594.1"/>
    <property type="molecule type" value="Genomic_DNA"/>
</dbReference>
<dbReference type="Proteomes" id="UP000032686">
    <property type="component" value="Segment"/>
</dbReference>
<evidence type="ECO:0000313" key="2">
    <source>
        <dbReference type="Proteomes" id="UP000032686"/>
    </source>
</evidence>
<accession>A0A0D3MSV5</accession>
<name>A0A0D3MSV5_9CAUD</name>
<organism evidence="1 2">
    <name type="scientific">Lactococcus phage WRP3</name>
    <dbReference type="NCBI Taxonomy" id="1560313"/>
    <lineage>
        <taxon>Viruses</taxon>
        <taxon>Duplodnaviria</taxon>
        <taxon>Heunggongvirae</taxon>
        <taxon>Uroviricota</taxon>
        <taxon>Caudoviricetes</taxon>
        <taxon>Audreyjarvisvirus</taxon>
        <taxon>Audreyjarvisvirus WRP3</taxon>
    </lineage>
</organism>
<protein>
    <submittedName>
        <fullName evidence="1">Uncharacterized protein</fullName>
    </submittedName>
</protein>
<keyword evidence="2" id="KW-1185">Reference proteome</keyword>
<dbReference type="OrthoDB" id="34720at10239"/>
<dbReference type="GeneID" id="24722357"/>
<evidence type="ECO:0000313" key="1">
    <source>
        <dbReference type="EMBL" id="AIX12594.1"/>
    </source>
</evidence>
<sequence>MLVKVGKTHKTFDTKGISTESVLILSEGIKKGTWMFMPSDSRDIPNIVFDDLEYATEVAEEFSGFVLYDAELEDYDVLYEVL</sequence>
<gene>
    <name evidence="1" type="ORF">WRP3_091</name>
</gene>
<dbReference type="RefSeq" id="YP_009147748.1">
    <property type="nucleotide sequence ID" value="NC_027341.1"/>
</dbReference>
<proteinExistence type="predicted"/>
<dbReference type="KEGG" id="vg:24722357"/>
<reference evidence="1 2" key="1">
    <citation type="journal article" date="2015" name="Appl. Environ. Microbiol.">
        <title>Lactococcal 949 group phages recognize a carbohydrate receptor on the host cell surface.</title>
        <authorList>
            <person name="Mahony J."/>
            <person name="Randazzo W."/>
            <person name="Neve H."/>
            <person name="Settanni L."/>
            <person name="van Sinderen D."/>
        </authorList>
    </citation>
    <scope>NUCLEOTIDE SEQUENCE [LARGE SCALE GENOMIC DNA]</scope>
    <source>
        <strain evidence="1">WRP3</strain>
    </source>
</reference>